<feature type="compositionally biased region" description="Gly residues" evidence="1">
    <location>
        <begin position="267"/>
        <end position="276"/>
    </location>
</feature>
<evidence type="ECO:0000313" key="4">
    <source>
        <dbReference type="Proteomes" id="UP001176517"/>
    </source>
</evidence>
<dbReference type="CDD" id="cd16018">
    <property type="entry name" value="Enpp"/>
    <property type="match status" value="1"/>
</dbReference>
<dbReference type="EMBL" id="JAPDMZ010000038">
    <property type="protein sequence ID" value="KAK0554403.1"/>
    <property type="molecule type" value="Genomic_DNA"/>
</dbReference>
<proteinExistence type="predicted"/>
<evidence type="ECO:0000256" key="2">
    <source>
        <dbReference type="SAM" id="Phobius"/>
    </source>
</evidence>
<evidence type="ECO:0000256" key="1">
    <source>
        <dbReference type="SAM" id="MobiDB-lite"/>
    </source>
</evidence>
<feature type="compositionally biased region" description="Low complexity" evidence="1">
    <location>
        <begin position="89"/>
        <end position="101"/>
    </location>
</feature>
<feature type="compositionally biased region" description="Low complexity" evidence="1">
    <location>
        <begin position="1"/>
        <end position="15"/>
    </location>
</feature>
<name>A0AAN6GSX3_9BASI</name>
<dbReference type="GO" id="GO:0017111">
    <property type="term" value="F:ribonucleoside triphosphate phosphatase activity"/>
    <property type="evidence" value="ECO:0007669"/>
    <property type="project" value="TreeGrafter"/>
</dbReference>
<keyword evidence="2" id="KW-1133">Transmembrane helix</keyword>
<dbReference type="PANTHER" id="PTHR10151:SF120">
    <property type="entry name" value="BIS(5'-ADENOSYL)-TRIPHOSPHATASE"/>
    <property type="match status" value="1"/>
</dbReference>
<comment type="caution">
    <text evidence="3">The sequence shown here is derived from an EMBL/GenBank/DDBJ whole genome shotgun (WGS) entry which is preliminary data.</text>
</comment>
<feature type="compositionally biased region" description="Acidic residues" evidence="1">
    <location>
        <begin position="45"/>
        <end position="54"/>
    </location>
</feature>
<feature type="region of interest" description="Disordered" evidence="1">
    <location>
        <begin position="1"/>
        <end position="102"/>
    </location>
</feature>
<dbReference type="InterPro" id="IPR002591">
    <property type="entry name" value="Phosphodiest/P_Trfase"/>
</dbReference>
<feature type="region of interest" description="Disordered" evidence="1">
    <location>
        <begin position="254"/>
        <end position="290"/>
    </location>
</feature>
<protein>
    <submittedName>
        <fullName evidence="3">Uncharacterized protein</fullName>
    </submittedName>
</protein>
<reference evidence="3" key="1">
    <citation type="journal article" date="2023" name="PhytoFront">
        <title>Draft Genome Resources of Seven Strains of Tilletia horrida, Causal Agent of Kernel Smut of Rice.</title>
        <authorList>
            <person name="Khanal S."/>
            <person name="Antony Babu S."/>
            <person name="Zhou X.G."/>
        </authorList>
    </citation>
    <scope>NUCLEOTIDE SEQUENCE</scope>
    <source>
        <strain evidence="3">TX6</strain>
    </source>
</reference>
<feature type="compositionally biased region" description="Basic and acidic residues" evidence="1">
    <location>
        <begin position="16"/>
        <end position="44"/>
    </location>
</feature>
<dbReference type="AlphaFoldDB" id="A0AAN6GSX3"/>
<dbReference type="Proteomes" id="UP001176517">
    <property type="component" value="Unassembled WGS sequence"/>
</dbReference>
<evidence type="ECO:0000313" key="3">
    <source>
        <dbReference type="EMBL" id="KAK0554403.1"/>
    </source>
</evidence>
<dbReference type="InterPro" id="IPR017850">
    <property type="entry name" value="Alkaline_phosphatase_core_sf"/>
</dbReference>
<organism evidence="3 4">
    <name type="scientific">Tilletia horrida</name>
    <dbReference type="NCBI Taxonomy" id="155126"/>
    <lineage>
        <taxon>Eukaryota</taxon>
        <taxon>Fungi</taxon>
        <taxon>Dikarya</taxon>
        <taxon>Basidiomycota</taxon>
        <taxon>Ustilaginomycotina</taxon>
        <taxon>Exobasidiomycetes</taxon>
        <taxon>Tilletiales</taxon>
        <taxon>Tilletiaceae</taxon>
        <taxon>Tilletia</taxon>
    </lineage>
</organism>
<dbReference type="Gene3D" id="3.40.720.10">
    <property type="entry name" value="Alkaline Phosphatase, subunit A"/>
    <property type="match status" value="1"/>
</dbReference>
<gene>
    <name evidence="3" type="ORF">OC846_002135</name>
</gene>
<feature type="transmembrane region" description="Helical" evidence="2">
    <location>
        <begin position="130"/>
        <end position="152"/>
    </location>
</feature>
<keyword evidence="4" id="KW-1185">Reference proteome</keyword>
<keyword evidence="2" id="KW-0472">Membrane</keyword>
<feature type="compositionally biased region" description="Low complexity" evidence="1">
    <location>
        <begin position="277"/>
        <end position="289"/>
    </location>
</feature>
<dbReference type="GO" id="GO:0009141">
    <property type="term" value="P:nucleoside triphosphate metabolic process"/>
    <property type="evidence" value="ECO:0007669"/>
    <property type="project" value="TreeGrafter"/>
</dbReference>
<sequence>MPASSESPIASGSPSDKSRRSEDEEHIPLPELRPRSSLTEKHDLGDDEDEDEDDLIVHESQGLLGNEGEDPTYSNGHEGGIHLPGSPTSASRKGSHSSSKGTYRSLAINRAVRERNAWLYRHKYYRPLRLGFFLALGIGAITLAIFALRSVLHVSSSHAPGSVSSSSHPPSDEHLLASTLHSNATLTNGTHEWRHTVIFISLDGVKPDYVRNYKLKNVARIGLGDELFDAKPTEPEDDEEEDVHDGAIIPGGIAVNHTEPLSDSSTGNGGGNGGLTGPLPGLDGAGLPSRPVPGMGTPFTVPIGNLLASSMLPIFPTLTFPNHWSLLTGLYASSHGIVANEFHIQPKPKKSKTKIGKNGAAAAAAAATSPEWNIDANLAPGREFYYSDPARSWFSSWWLGQPIWATAERAGIPTAVHMWPGPPATSDGDRPRYFRKYEEGPNWDGKPERRVEDVLEWLGKPDVSTPASAGLGSAATNSKADVRPQLICLYFPDVDKAAHKHGPDSNEVDAALASVDVALGRLRAGIHKLNATGLVDLVVVSDHGMAATSAPGTDRVVYLDKVLGKDLWNQIESIDGYPSRGIRFKPPSKAGAGAFLGIFGGASQEDADRAERALYERAKVKLEKKRDELTRASLGWSGPFHVYWKEDLPKEWHLNDDGRMDSRLAPLWVVPTEGWGFTDEKEMKGWGGIFKPKGNHGYPLFDPFSDHPDPLALRRSMHAIFAASGPSFARSQANPAVKLTHHTTDHVGWNMPVLGALPPGATVPEGGGGEGNGAASPAQGLGAVGTGGGKGRVDGAGTGAALRNLEVYDLICRVLGIPAAGRAAHNGTAGFWDQYVDRP</sequence>
<dbReference type="SUPFAM" id="SSF53649">
    <property type="entry name" value="Alkaline phosphatase-like"/>
    <property type="match status" value="1"/>
</dbReference>
<accession>A0AAN6GSX3</accession>
<dbReference type="PANTHER" id="PTHR10151">
    <property type="entry name" value="ECTONUCLEOTIDE PYROPHOSPHATASE/PHOSPHODIESTERASE"/>
    <property type="match status" value="1"/>
</dbReference>
<keyword evidence="2" id="KW-0812">Transmembrane</keyword>
<dbReference type="Pfam" id="PF01663">
    <property type="entry name" value="Phosphodiest"/>
    <property type="match status" value="1"/>
</dbReference>
<dbReference type="GO" id="GO:0047429">
    <property type="term" value="F:nucleoside triphosphate diphosphatase activity"/>
    <property type="evidence" value="ECO:0007669"/>
    <property type="project" value="TreeGrafter"/>
</dbReference>